<reference evidence="1 2" key="1">
    <citation type="journal article" date="2012" name="J. Bacteriol.">
        <title>Complete Genome Sequence of the Naphthalene-Degrading Pseudomonas putida Strain ND6.</title>
        <authorList>
            <person name="Li S."/>
            <person name="Zhao H."/>
            <person name="Li Y."/>
            <person name="Niu S."/>
            <person name="Cai B."/>
        </authorList>
    </citation>
    <scope>NUCLEOTIDE SEQUENCE [LARGE SCALE GENOMIC DNA]</scope>
    <source>
        <strain evidence="1 2">ND6</strain>
    </source>
</reference>
<dbReference type="HOGENOM" id="CLU_3375387_0_0_6"/>
<dbReference type="Proteomes" id="UP000005268">
    <property type="component" value="Chromosome"/>
</dbReference>
<proteinExistence type="predicted"/>
<organism evidence="1 2">
    <name type="scientific">Pseudomonas putida ND6</name>
    <dbReference type="NCBI Taxonomy" id="231023"/>
    <lineage>
        <taxon>Bacteria</taxon>
        <taxon>Pseudomonadati</taxon>
        <taxon>Pseudomonadota</taxon>
        <taxon>Gammaproteobacteria</taxon>
        <taxon>Pseudomonadales</taxon>
        <taxon>Pseudomonadaceae</taxon>
        <taxon>Pseudomonas</taxon>
    </lineage>
</organism>
<dbReference type="AlphaFoldDB" id="I3UPH0"/>
<dbReference type="EMBL" id="CP003588">
    <property type="protein sequence ID" value="AFK67391.1"/>
    <property type="molecule type" value="Genomic_DNA"/>
</dbReference>
<dbReference type="KEGG" id="ppi:YSA_01130"/>
<protein>
    <submittedName>
        <fullName evidence="1">Uncharacterized protein</fullName>
    </submittedName>
</protein>
<evidence type="ECO:0000313" key="1">
    <source>
        <dbReference type="EMBL" id="AFK67391.1"/>
    </source>
</evidence>
<accession>I3UPH0</accession>
<evidence type="ECO:0000313" key="2">
    <source>
        <dbReference type="Proteomes" id="UP000005268"/>
    </source>
</evidence>
<name>I3UPH0_PSEPU</name>
<sequence>MDRYTRAAMGLKSQPTCKFADNAIAPHNGAKPLE</sequence>
<gene>
    <name evidence="1" type="ORF">YSA_01130</name>
</gene>